<dbReference type="Proteomes" id="UP000054837">
    <property type="component" value="Unassembled WGS sequence"/>
</dbReference>
<name>A0A0W8I8H6_9MICO</name>
<evidence type="ECO:0000313" key="3">
    <source>
        <dbReference type="Proteomes" id="UP000054837"/>
    </source>
</evidence>
<dbReference type="OrthoDB" id="4862385at2"/>
<dbReference type="STRING" id="767452.AVL62_04725"/>
<keyword evidence="1" id="KW-1133">Transmembrane helix</keyword>
<gene>
    <name evidence="2" type="ORF">AVL62_04725</name>
</gene>
<feature type="transmembrane region" description="Helical" evidence="1">
    <location>
        <begin position="154"/>
        <end position="174"/>
    </location>
</feature>
<protein>
    <submittedName>
        <fullName evidence="2">Uncharacterized protein</fullName>
    </submittedName>
</protein>
<feature type="transmembrane region" description="Helical" evidence="1">
    <location>
        <begin position="97"/>
        <end position="124"/>
    </location>
</feature>
<accession>A0A0W8I8H6</accession>
<keyword evidence="1" id="KW-0472">Membrane</keyword>
<organism evidence="2 3">
    <name type="scientific">Serinicoccus chungangensis</name>
    <dbReference type="NCBI Taxonomy" id="767452"/>
    <lineage>
        <taxon>Bacteria</taxon>
        <taxon>Bacillati</taxon>
        <taxon>Actinomycetota</taxon>
        <taxon>Actinomycetes</taxon>
        <taxon>Micrococcales</taxon>
        <taxon>Ornithinimicrobiaceae</taxon>
        <taxon>Serinicoccus</taxon>
    </lineage>
</organism>
<dbReference type="RefSeq" id="WP_058890729.1">
    <property type="nucleotide sequence ID" value="NZ_LQBL01000022.1"/>
</dbReference>
<dbReference type="AlphaFoldDB" id="A0A0W8I8H6"/>
<evidence type="ECO:0000313" key="2">
    <source>
        <dbReference type="EMBL" id="KUG55621.1"/>
    </source>
</evidence>
<reference evidence="2 3" key="1">
    <citation type="submission" date="2015-12" db="EMBL/GenBank/DDBJ databases">
        <title>Serinicoccus chungangenesis strain CD08_5 genome sequencing and assembly.</title>
        <authorList>
            <person name="Chander A.M."/>
            <person name="Kaur G."/>
            <person name="Nair G.R."/>
            <person name="Dhawan D.K."/>
            <person name="Kochhar R.K."/>
            <person name="Mayilraj S."/>
            <person name="Bhadada S.K."/>
        </authorList>
    </citation>
    <scope>NUCLEOTIDE SEQUENCE [LARGE SCALE GENOMIC DNA]</scope>
    <source>
        <strain evidence="2 3">CD08_5</strain>
    </source>
</reference>
<comment type="caution">
    <text evidence="2">The sequence shown here is derived from an EMBL/GenBank/DDBJ whole genome shotgun (WGS) entry which is preliminary data.</text>
</comment>
<sequence>MSATTVARPAPPARDLGPHWRRSFDMTMGMCLYVAKWFLLIMVVLGVAATLVYAYYATPQVSIVQFGRQAGLWFAFSLMIMCGVLTPALVMNGITRAGVAVGSLLTALGLAALFSAGLVGLLLLERPLFEALGWRAGLADGAGALATTHWPEQLLGLFLLYCAGNVSGLLVHAAYYRLGGLWGTVALPLTLSPVLLVAVLGTRPQALWGSAQDALPGDLSVDLGAWHPVLAVAIIAVASLAHLRLTRTLTLAPKES</sequence>
<evidence type="ECO:0000256" key="1">
    <source>
        <dbReference type="SAM" id="Phobius"/>
    </source>
</evidence>
<dbReference type="EMBL" id="LQBL01000022">
    <property type="protein sequence ID" value="KUG55621.1"/>
    <property type="molecule type" value="Genomic_DNA"/>
</dbReference>
<proteinExistence type="predicted"/>
<feature type="transmembrane region" description="Helical" evidence="1">
    <location>
        <begin position="70"/>
        <end position="90"/>
    </location>
</feature>
<feature type="transmembrane region" description="Helical" evidence="1">
    <location>
        <begin position="181"/>
        <end position="200"/>
    </location>
</feature>
<keyword evidence="3" id="KW-1185">Reference proteome</keyword>
<feature type="transmembrane region" description="Helical" evidence="1">
    <location>
        <begin position="31"/>
        <end position="58"/>
    </location>
</feature>
<feature type="transmembrane region" description="Helical" evidence="1">
    <location>
        <begin position="225"/>
        <end position="245"/>
    </location>
</feature>
<keyword evidence="1" id="KW-0812">Transmembrane</keyword>